<dbReference type="AlphaFoldDB" id="A0A2I0WCZ6"/>
<sequence length="93" mass="9967">MPSSPALAERDPIPLSPISFCSQEAGSYASRFAEPKASLFPFVKSHSSCSKEADPSALALSEFSEIPQPVAPLDRTPSIRPLEVKAGCPRRQP</sequence>
<gene>
    <name evidence="1" type="ORF">MA16_Dca008101</name>
</gene>
<protein>
    <submittedName>
        <fullName evidence="1">Uncharacterized protein</fullName>
    </submittedName>
</protein>
<accession>A0A2I0WCZ6</accession>
<organism evidence="1 2">
    <name type="scientific">Dendrobium catenatum</name>
    <dbReference type="NCBI Taxonomy" id="906689"/>
    <lineage>
        <taxon>Eukaryota</taxon>
        <taxon>Viridiplantae</taxon>
        <taxon>Streptophyta</taxon>
        <taxon>Embryophyta</taxon>
        <taxon>Tracheophyta</taxon>
        <taxon>Spermatophyta</taxon>
        <taxon>Magnoliopsida</taxon>
        <taxon>Liliopsida</taxon>
        <taxon>Asparagales</taxon>
        <taxon>Orchidaceae</taxon>
        <taxon>Epidendroideae</taxon>
        <taxon>Malaxideae</taxon>
        <taxon>Dendrobiinae</taxon>
        <taxon>Dendrobium</taxon>
    </lineage>
</organism>
<evidence type="ECO:0000313" key="1">
    <source>
        <dbReference type="EMBL" id="PKU73537.1"/>
    </source>
</evidence>
<keyword evidence="2" id="KW-1185">Reference proteome</keyword>
<proteinExistence type="predicted"/>
<name>A0A2I0WCZ6_9ASPA</name>
<reference evidence="1 2" key="1">
    <citation type="journal article" date="2016" name="Sci. Rep.">
        <title>The Dendrobium catenatum Lindl. genome sequence provides insights into polysaccharide synthase, floral development and adaptive evolution.</title>
        <authorList>
            <person name="Zhang G.Q."/>
            <person name="Xu Q."/>
            <person name="Bian C."/>
            <person name="Tsai W.C."/>
            <person name="Yeh C.M."/>
            <person name="Liu K.W."/>
            <person name="Yoshida K."/>
            <person name="Zhang L.S."/>
            <person name="Chang S.B."/>
            <person name="Chen F."/>
            <person name="Shi Y."/>
            <person name="Su Y.Y."/>
            <person name="Zhang Y.Q."/>
            <person name="Chen L.J."/>
            <person name="Yin Y."/>
            <person name="Lin M."/>
            <person name="Huang H."/>
            <person name="Deng H."/>
            <person name="Wang Z.W."/>
            <person name="Zhu S.L."/>
            <person name="Zhao X."/>
            <person name="Deng C."/>
            <person name="Niu S.C."/>
            <person name="Huang J."/>
            <person name="Wang M."/>
            <person name="Liu G.H."/>
            <person name="Yang H.J."/>
            <person name="Xiao X.J."/>
            <person name="Hsiao Y.Y."/>
            <person name="Wu W.L."/>
            <person name="Chen Y.Y."/>
            <person name="Mitsuda N."/>
            <person name="Ohme-Takagi M."/>
            <person name="Luo Y.B."/>
            <person name="Van de Peer Y."/>
            <person name="Liu Z.J."/>
        </authorList>
    </citation>
    <scope>NUCLEOTIDE SEQUENCE [LARGE SCALE GENOMIC DNA]</scope>
    <source>
        <tissue evidence="1">The whole plant</tissue>
    </source>
</reference>
<dbReference type="EMBL" id="KZ502741">
    <property type="protein sequence ID" value="PKU73537.1"/>
    <property type="molecule type" value="Genomic_DNA"/>
</dbReference>
<reference evidence="1 2" key="2">
    <citation type="journal article" date="2017" name="Nature">
        <title>The Apostasia genome and the evolution of orchids.</title>
        <authorList>
            <person name="Zhang G.Q."/>
            <person name="Liu K.W."/>
            <person name="Li Z."/>
            <person name="Lohaus R."/>
            <person name="Hsiao Y.Y."/>
            <person name="Niu S.C."/>
            <person name="Wang J.Y."/>
            <person name="Lin Y.C."/>
            <person name="Xu Q."/>
            <person name="Chen L.J."/>
            <person name="Yoshida K."/>
            <person name="Fujiwara S."/>
            <person name="Wang Z.W."/>
            <person name="Zhang Y.Q."/>
            <person name="Mitsuda N."/>
            <person name="Wang M."/>
            <person name="Liu G.H."/>
            <person name="Pecoraro L."/>
            <person name="Huang H.X."/>
            <person name="Xiao X.J."/>
            <person name="Lin M."/>
            <person name="Wu X.Y."/>
            <person name="Wu W.L."/>
            <person name="Chen Y.Y."/>
            <person name="Chang S.B."/>
            <person name="Sakamoto S."/>
            <person name="Ohme-Takagi M."/>
            <person name="Yagi M."/>
            <person name="Zeng S.J."/>
            <person name="Shen C.Y."/>
            <person name="Yeh C.M."/>
            <person name="Luo Y.B."/>
            <person name="Tsai W.C."/>
            <person name="Van de Peer Y."/>
            <person name="Liu Z.J."/>
        </authorList>
    </citation>
    <scope>NUCLEOTIDE SEQUENCE [LARGE SCALE GENOMIC DNA]</scope>
    <source>
        <tissue evidence="1">The whole plant</tissue>
    </source>
</reference>
<evidence type="ECO:0000313" key="2">
    <source>
        <dbReference type="Proteomes" id="UP000233837"/>
    </source>
</evidence>
<dbReference type="Proteomes" id="UP000233837">
    <property type="component" value="Unassembled WGS sequence"/>
</dbReference>